<sequence>MAPRRAEQLVKLLVISPLAGSLLVRAARSTLVRQRGGSATAVRLSTATMPSAQTLKAAFAACDNTIKRELRADAKNEELYPNRETRECSGHWVEVEPNPLPSPTLVAFSREMASALSIDESECGSATFARVFSGDVAALTDVEVRPWATPYAVSVFGHPIMAPDPFGRGRAYGDGRALSLGVVVTPTGERWELQLKGAGTTPFSRHGDGRAVLRSSVREFLVSEAMHHLRVPTTRALSLVASGSEFIRRLWYAPGDRGREHPPNTVVNERCAITCRAAPSFLRVGHLELHARRAARAEPGALAELETLVRYAIKRDFSQIDAALPLREQLLEMVRIFGTRQVDLAVSWLRVGYVQGNMNSDNCLLNGRTMDYGPFGFVERYDELWSPFTSDMERKFGFERQPLAAQVNLMTLARALVPLFDREGGGLDDLQRIVQDDYLALLDAQMGEMRRQKLGLGAWDKEASETLWPQLQQLLQRSAVDYTIFWRQLAQVSSAAAADAVVQGDVGAEGLLELLQPAFYSAAELKPHLDGWRKWLRLYALRTHADGRPDGERRAEMRLASPKYVPREWMLVSAYSAAQDGDYSQLDELAELFRTPYDEHPELEAKYYRRTPDEMRQAGGVSYFS</sequence>
<dbReference type="Proteomes" id="UP000751190">
    <property type="component" value="Unassembled WGS sequence"/>
</dbReference>
<keyword evidence="5" id="KW-0479">Metal-binding</keyword>
<proteinExistence type="inferred from homology"/>
<dbReference type="OMA" id="YGPYGWL"/>
<keyword evidence="7" id="KW-0067">ATP-binding</keyword>
<dbReference type="AlphaFoldDB" id="A0A7R9YPW2"/>
<reference evidence="11" key="2">
    <citation type="submission" date="2021-05" db="EMBL/GenBank/DDBJ databases">
        <title>The genome of the haptophyte Pavlova lutheri (Diacronema luteri, Pavlovales) - a model for lipid biosynthesis in eukaryotic algae.</title>
        <authorList>
            <person name="Hulatt C.J."/>
            <person name="Posewitz M.C."/>
        </authorList>
    </citation>
    <scope>NUCLEOTIDE SEQUENCE</scope>
    <source>
        <strain evidence="11">NIVA-4/92</strain>
    </source>
</reference>
<accession>A0A7R9YPW2</accession>
<dbReference type="InterPro" id="IPR003846">
    <property type="entry name" value="SelO"/>
</dbReference>
<keyword evidence="8" id="KW-0460">Magnesium</keyword>
<dbReference type="GO" id="GO:0005739">
    <property type="term" value="C:mitochondrion"/>
    <property type="evidence" value="ECO:0007669"/>
    <property type="project" value="TreeGrafter"/>
</dbReference>
<evidence type="ECO:0000313" key="12">
    <source>
        <dbReference type="Proteomes" id="UP000751190"/>
    </source>
</evidence>
<dbReference type="GO" id="GO:0070733">
    <property type="term" value="F:AMPylase activity"/>
    <property type="evidence" value="ECO:0007669"/>
    <property type="project" value="TreeGrafter"/>
</dbReference>
<evidence type="ECO:0000256" key="2">
    <source>
        <dbReference type="ARBA" id="ARBA00009747"/>
    </source>
</evidence>
<name>A0A7R9YPW2_DIALT</name>
<dbReference type="EMBL" id="HBEB01020054">
    <property type="protein sequence ID" value="CAD8278713.1"/>
    <property type="molecule type" value="Transcribed_RNA"/>
</dbReference>
<organism evidence="10">
    <name type="scientific">Diacronema lutheri</name>
    <name type="common">Unicellular marine alga</name>
    <name type="synonym">Monochrysis lutheri</name>
    <dbReference type="NCBI Taxonomy" id="2081491"/>
    <lineage>
        <taxon>Eukaryota</taxon>
        <taxon>Haptista</taxon>
        <taxon>Haptophyta</taxon>
        <taxon>Pavlovophyceae</taxon>
        <taxon>Pavlovales</taxon>
        <taxon>Pavlovaceae</taxon>
        <taxon>Diacronema</taxon>
    </lineage>
</organism>
<evidence type="ECO:0000256" key="3">
    <source>
        <dbReference type="ARBA" id="ARBA00022679"/>
    </source>
</evidence>
<evidence type="ECO:0000256" key="9">
    <source>
        <dbReference type="ARBA" id="ARBA00031547"/>
    </source>
</evidence>
<evidence type="ECO:0000256" key="1">
    <source>
        <dbReference type="ARBA" id="ARBA00001946"/>
    </source>
</evidence>
<keyword evidence="4" id="KW-0548">Nucleotidyltransferase</keyword>
<dbReference type="HAMAP" id="MF_00692">
    <property type="entry name" value="SelO"/>
    <property type="match status" value="1"/>
</dbReference>
<dbReference type="GO" id="GO:0046872">
    <property type="term" value="F:metal ion binding"/>
    <property type="evidence" value="ECO:0007669"/>
    <property type="project" value="UniProtKB-KW"/>
</dbReference>
<keyword evidence="3" id="KW-0808">Transferase</keyword>
<reference evidence="10" key="1">
    <citation type="submission" date="2021-01" db="EMBL/GenBank/DDBJ databases">
        <authorList>
            <person name="Corre E."/>
            <person name="Pelletier E."/>
            <person name="Niang G."/>
            <person name="Scheremetjew M."/>
            <person name="Finn R."/>
            <person name="Kale V."/>
            <person name="Holt S."/>
            <person name="Cochrane G."/>
            <person name="Meng A."/>
            <person name="Brown T."/>
            <person name="Cohen L."/>
        </authorList>
    </citation>
    <scope>NUCLEOTIDE SEQUENCE</scope>
    <source>
        <strain evidence="10">RCC1537</strain>
    </source>
</reference>
<dbReference type="EMBL" id="JAGTXO010000001">
    <property type="protein sequence ID" value="KAG8470549.1"/>
    <property type="molecule type" value="Genomic_DNA"/>
</dbReference>
<comment type="cofactor">
    <cofactor evidence="1">
        <name>Mg(2+)</name>
        <dbReference type="ChEBI" id="CHEBI:18420"/>
    </cofactor>
</comment>
<evidence type="ECO:0000256" key="8">
    <source>
        <dbReference type="ARBA" id="ARBA00022842"/>
    </source>
</evidence>
<dbReference type="PANTHER" id="PTHR32057">
    <property type="entry name" value="PROTEIN ADENYLYLTRANSFERASE SELO, MITOCHONDRIAL"/>
    <property type="match status" value="1"/>
</dbReference>
<dbReference type="GO" id="GO:0005524">
    <property type="term" value="F:ATP binding"/>
    <property type="evidence" value="ECO:0007669"/>
    <property type="project" value="UniProtKB-KW"/>
</dbReference>
<evidence type="ECO:0000256" key="4">
    <source>
        <dbReference type="ARBA" id="ARBA00022695"/>
    </source>
</evidence>
<evidence type="ECO:0000313" key="11">
    <source>
        <dbReference type="EMBL" id="KAG8470549.1"/>
    </source>
</evidence>
<gene>
    <name evidence="11" type="ORF">KFE25_008970</name>
    <name evidence="10" type="ORF">PLUT1463_LOCUS13030</name>
</gene>
<evidence type="ECO:0000256" key="5">
    <source>
        <dbReference type="ARBA" id="ARBA00022723"/>
    </source>
</evidence>
<dbReference type="OrthoDB" id="10254721at2759"/>
<keyword evidence="6" id="KW-0547">Nucleotide-binding</keyword>
<protein>
    <recommendedName>
        <fullName evidence="9">Selenoprotein O</fullName>
    </recommendedName>
</protein>
<comment type="similarity">
    <text evidence="2">Belongs to the SELO family.</text>
</comment>
<evidence type="ECO:0000313" key="10">
    <source>
        <dbReference type="EMBL" id="CAD8278713.1"/>
    </source>
</evidence>
<keyword evidence="12" id="KW-1185">Reference proteome</keyword>
<dbReference type="Pfam" id="PF02696">
    <property type="entry name" value="SelO"/>
    <property type="match status" value="1"/>
</dbReference>
<evidence type="ECO:0000256" key="7">
    <source>
        <dbReference type="ARBA" id="ARBA00022840"/>
    </source>
</evidence>
<evidence type="ECO:0000256" key="6">
    <source>
        <dbReference type="ARBA" id="ARBA00022741"/>
    </source>
</evidence>
<dbReference type="PANTHER" id="PTHR32057:SF14">
    <property type="entry name" value="PROTEIN ADENYLYLTRANSFERASE SELO, MITOCHONDRIAL"/>
    <property type="match status" value="1"/>
</dbReference>